<comment type="caution">
    <text evidence="4">The sequence shown here is derived from an EMBL/GenBank/DDBJ whole genome shotgun (WGS) entry which is preliminary data.</text>
</comment>
<gene>
    <name evidence="4" type="ORF">GDO78_008793</name>
</gene>
<dbReference type="GO" id="GO:0016616">
    <property type="term" value="F:oxidoreductase activity, acting on the CH-OH group of donors, NAD or NADP as acceptor"/>
    <property type="evidence" value="ECO:0007669"/>
    <property type="project" value="InterPro"/>
</dbReference>
<keyword evidence="1 2" id="KW-0560">Oxidoreductase</keyword>
<dbReference type="OrthoDB" id="10262413at2759"/>
<name>A0A8J6FFN4_ELECQ</name>
<protein>
    <recommendedName>
        <fullName evidence="3">3-beta hydroxysteroid dehydrogenase/isomerase domain-containing protein</fullName>
    </recommendedName>
</protein>
<dbReference type="Proteomes" id="UP000770717">
    <property type="component" value="Unassembled WGS sequence"/>
</dbReference>
<dbReference type="InterPro" id="IPR050425">
    <property type="entry name" value="NAD(P)_dehydrat-like"/>
</dbReference>
<keyword evidence="5" id="KW-1185">Reference proteome</keyword>
<feature type="domain" description="3-beta hydroxysteroid dehydrogenase/isomerase" evidence="3">
    <location>
        <begin position="180"/>
        <end position="230"/>
    </location>
</feature>
<evidence type="ECO:0000256" key="2">
    <source>
        <dbReference type="RuleBase" id="RU004475"/>
    </source>
</evidence>
<dbReference type="GO" id="GO:0006694">
    <property type="term" value="P:steroid biosynthetic process"/>
    <property type="evidence" value="ECO:0007669"/>
    <property type="project" value="InterPro"/>
</dbReference>
<organism evidence="4 5">
    <name type="scientific">Eleutherodactylus coqui</name>
    <name type="common">Puerto Rican coqui</name>
    <dbReference type="NCBI Taxonomy" id="57060"/>
    <lineage>
        <taxon>Eukaryota</taxon>
        <taxon>Metazoa</taxon>
        <taxon>Chordata</taxon>
        <taxon>Craniata</taxon>
        <taxon>Vertebrata</taxon>
        <taxon>Euteleostomi</taxon>
        <taxon>Amphibia</taxon>
        <taxon>Batrachia</taxon>
        <taxon>Anura</taxon>
        <taxon>Neobatrachia</taxon>
        <taxon>Hyloidea</taxon>
        <taxon>Eleutherodactylidae</taxon>
        <taxon>Eleutherodactylinae</taxon>
        <taxon>Eleutherodactylus</taxon>
        <taxon>Eleutherodactylus</taxon>
    </lineage>
</organism>
<dbReference type="InterPro" id="IPR002225">
    <property type="entry name" value="3Beta_OHSteriod_DH/Estase"/>
</dbReference>
<dbReference type="Pfam" id="PF01073">
    <property type="entry name" value="3Beta_HSD"/>
    <property type="match status" value="2"/>
</dbReference>
<dbReference type="PANTHER" id="PTHR10366">
    <property type="entry name" value="NAD DEPENDENT EPIMERASE/DEHYDRATASE"/>
    <property type="match status" value="1"/>
</dbReference>
<dbReference type="InterPro" id="IPR036291">
    <property type="entry name" value="NAD(P)-bd_dom_sf"/>
</dbReference>
<dbReference type="PANTHER" id="PTHR10366:SF832">
    <property type="entry name" value="3-BETA HYDROXYSTEROID DEHYDROGENASE_ISOMERASE DOMAIN-CONTAINING PROTEIN"/>
    <property type="match status" value="1"/>
</dbReference>
<evidence type="ECO:0000313" key="5">
    <source>
        <dbReference type="Proteomes" id="UP000770717"/>
    </source>
</evidence>
<dbReference type="EMBL" id="WNTK01000004">
    <property type="protein sequence ID" value="KAG9485895.1"/>
    <property type="molecule type" value="Genomic_DNA"/>
</dbReference>
<evidence type="ECO:0000256" key="1">
    <source>
        <dbReference type="ARBA" id="ARBA00023002"/>
    </source>
</evidence>
<dbReference type="SUPFAM" id="SSF51735">
    <property type="entry name" value="NAD(P)-binding Rossmann-fold domains"/>
    <property type="match status" value="1"/>
</dbReference>
<comment type="similarity">
    <text evidence="2">Belongs to the 3-beta-HSD family.</text>
</comment>
<reference evidence="4" key="1">
    <citation type="thesis" date="2020" institute="ProQuest LLC" country="789 East Eisenhower Parkway, Ann Arbor, MI, USA">
        <title>Comparative Genomics and Chromosome Evolution.</title>
        <authorList>
            <person name="Mudd A.B."/>
        </authorList>
    </citation>
    <scope>NUCLEOTIDE SEQUENCE</scope>
    <source>
        <strain evidence="4">HN-11 Male</strain>
        <tissue evidence="4">Kidney and liver</tissue>
    </source>
</reference>
<evidence type="ECO:0000259" key="3">
    <source>
        <dbReference type="Pfam" id="PF01073"/>
    </source>
</evidence>
<dbReference type="AlphaFoldDB" id="A0A8J6FFN4"/>
<evidence type="ECO:0000313" key="4">
    <source>
        <dbReference type="EMBL" id="KAG9485895.1"/>
    </source>
</evidence>
<proteinExistence type="inferred from homology"/>
<accession>A0A8J6FFN4</accession>
<dbReference type="Gene3D" id="3.40.50.720">
    <property type="entry name" value="NAD(P)-binding Rossmann-like Domain"/>
    <property type="match status" value="2"/>
</dbReference>
<sequence>MARDLVYLVTGGCGFIGEWIVRLLLKEDYVTEVKIFDLNESEAIKLLRTASTAVTFVEGDITDYSQILSAVKGVDVVIHTAAIVDILDIFPFKKLEAINVGGTENVVNACLAMDVSYLVYTSSLAAVGPNTNNDPMVRVTEDTFYPGEPSLSYGRTKAQAEKLTRLANGQQVMKCKYMFSNVAWMHLLAARQMQLHPNLMGGQAYYAYDDTPFKQRFKLNHELFTKIDHTIQIGRRIPYWKIWLIVVIQNLLKVIVKPFWSLKPFMTLSILKLVSIAYCYDTDKAFRHFGYKPLFTWLESKQRTCRWLKQEIQGQKIEKEN</sequence>
<feature type="domain" description="3-beta hydroxysteroid dehydrogenase/isomerase" evidence="3">
    <location>
        <begin position="8"/>
        <end position="176"/>
    </location>
</feature>